<reference evidence="1 2" key="1">
    <citation type="journal article" date="2015" name="Genome Announc.">
        <title>Complete Genome Sequence of the Novel Leech Symbiont Mucinivorans hirudinis M3T.</title>
        <authorList>
            <person name="Nelson M.C."/>
            <person name="Bomar L."/>
            <person name="Graf J."/>
        </authorList>
    </citation>
    <scope>NUCLEOTIDE SEQUENCE [LARGE SCALE GENOMIC DNA]</scope>
    <source>
        <strain evidence="2">M3</strain>
    </source>
</reference>
<evidence type="ECO:0008006" key="3">
    <source>
        <dbReference type="Google" id="ProtNLM"/>
    </source>
</evidence>
<protein>
    <recommendedName>
        <fullName evidence="3">6-bladed beta-propeller</fullName>
    </recommendedName>
</protein>
<gene>
    <name evidence="1" type="ORF">BN938_2600</name>
</gene>
<evidence type="ECO:0000313" key="2">
    <source>
        <dbReference type="Proteomes" id="UP000027616"/>
    </source>
</evidence>
<name>A0A060RAK4_9BACT</name>
<dbReference type="STRING" id="1433126.BN938_2600"/>
<evidence type="ECO:0000313" key="1">
    <source>
        <dbReference type="EMBL" id="CDN32670.1"/>
    </source>
</evidence>
<dbReference type="KEGG" id="rbc:BN938_2600"/>
<dbReference type="HOGENOM" id="CLU_713332_0_0_10"/>
<organism evidence="1 2">
    <name type="scientific">Mucinivorans hirudinis</name>
    <dbReference type="NCBI Taxonomy" id="1433126"/>
    <lineage>
        <taxon>Bacteria</taxon>
        <taxon>Pseudomonadati</taxon>
        <taxon>Bacteroidota</taxon>
        <taxon>Bacteroidia</taxon>
        <taxon>Bacteroidales</taxon>
        <taxon>Rikenellaceae</taxon>
        <taxon>Mucinivorans</taxon>
    </lineage>
</organism>
<accession>A0A060RAK4</accession>
<dbReference type="AlphaFoldDB" id="A0A060RAK4"/>
<dbReference type="Pfam" id="PF17170">
    <property type="entry name" value="DUF5128"/>
    <property type="match status" value="1"/>
</dbReference>
<keyword evidence="2" id="KW-1185">Reference proteome</keyword>
<proteinExistence type="predicted"/>
<dbReference type="Proteomes" id="UP000027616">
    <property type="component" value="Chromosome I"/>
</dbReference>
<dbReference type="eggNOG" id="COG3391">
    <property type="taxonomic scope" value="Bacteria"/>
</dbReference>
<sequence>MHTSENRLEKAFVKPKRKNYICRNLTRNIYRTEFILHSRIQISLSAFYNNNLYFRLVMPKYTSKFLLLFCFLVCSCSNVLQTDSDLIVFDYNQSYPEIYLRLSDVADVRYIKMGGVDKEFMISARSVLAEDFYVNEQTERIYTVQGEQLLMYDMSGNPLRRLIRVGRGPQEYLSLFSFRVDEDNNTVSVYDMRGNSFLEYDTLFNFKRKFSFKVPTIKNMMKLNGDTLLVYNHSKPYGWVDGMPRFFFLASESTAQQIKPINIYFERPELDDDQESAWILYPSLIRGKGGVFMTNKRCDTVFRIDTKSLEVKPHFVDITNYNTPECMTIPSYETADYLFLETNFKAKLSPKMEHRYFVYDKHKRQIFRLKVDNWQNPYGIQLTLVNDQCALTANLATLTEGYMAIFLSTVFLEDNMDKLPSELQEITKTMDENDNPLLMLIKLK</sequence>
<dbReference type="EMBL" id="HG934468">
    <property type="protein sequence ID" value="CDN32670.1"/>
    <property type="molecule type" value="Genomic_DNA"/>
</dbReference>